<feature type="domain" description="DUF2007" evidence="1">
    <location>
        <begin position="5"/>
        <end position="66"/>
    </location>
</feature>
<dbReference type="Gene3D" id="3.30.70.790">
    <property type="entry name" value="UreE, C-terminal domain"/>
    <property type="match status" value="1"/>
</dbReference>
<dbReference type="InterPro" id="IPR018551">
    <property type="entry name" value="DUF2007"/>
</dbReference>
<organism evidence="2">
    <name type="scientific">hydrothermal vent metagenome</name>
    <dbReference type="NCBI Taxonomy" id="652676"/>
    <lineage>
        <taxon>unclassified sequences</taxon>
        <taxon>metagenomes</taxon>
        <taxon>ecological metagenomes</taxon>
    </lineage>
</organism>
<protein>
    <recommendedName>
        <fullName evidence="1">DUF2007 domain-containing protein</fullName>
    </recommendedName>
</protein>
<gene>
    <name evidence="2" type="ORF">MNBD_BACTEROID01-297</name>
</gene>
<sequence length="68" mass="7827">MEKGWKEVFMTAESHQASIAKSILEENGIKAVILNQHDSSYATFGEYRVYIEEHDEAKAIDLLKELRN</sequence>
<accession>A0A3B0TTV1</accession>
<evidence type="ECO:0000313" key="2">
    <source>
        <dbReference type="EMBL" id="VAW20140.1"/>
    </source>
</evidence>
<reference evidence="2" key="1">
    <citation type="submission" date="2018-06" db="EMBL/GenBank/DDBJ databases">
        <authorList>
            <person name="Zhirakovskaya E."/>
        </authorList>
    </citation>
    <scope>NUCLEOTIDE SEQUENCE</scope>
</reference>
<dbReference type="AlphaFoldDB" id="A0A3B0TTV1"/>
<name>A0A3B0TTV1_9ZZZZ</name>
<dbReference type="SUPFAM" id="SSF54913">
    <property type="entry name" value="GlnB-like"/>
    <property type="match status" value="1"/>
</dbReference>
<evidence type="ECO:0000259" key="1">
    <source>
        <dbReference type="Pfam" id="PF09413"/>
    </source>
</evidence>
<proteinExistence type="predicted"/>
<dbReference type="InterPro" id="IPR011322">
    <property type="entry name" value="N-reg_PII-like_a/b"/>
</dbReference>
<dbReference type="Pfam" id="PF09413">
    <property type="entry name" value="DUF2007"/>
    <property type="match status" value="1"/>
</dbReference>
<dbReference type="EMBL" id="UOEP01000114">
    <property type="protein sequence ID" value="VAW20140.1"/>
    <property type="molecule type" value="Genomic_DNA"/>
</dbReference>